<dbReference type="Pfam" id="PF03803">
    <property type="entry name" value="Scramblase"/>
    <property type="match status" value="1"/>
</dbReference>
<evidence type="ECO:0000256" key="1">
    <source>
        <dbReference type="ARBA" id="ARBA00005350"/>
    </source>
</evidence>
<dbReference type="RefSeq" id="XP_050497363.1">
    <property type="nucleotide sequence ID" value="XM_050641406.1"/>
</dbReference>
<dbReference type="InterPro" id="IPR005552">
    <property type="entry name" value="Scramblase"/>
</dbReference>
<comment type="similarity">
    <text evidence="1">Belongs to the phospholipid scramblase family.</text>
</comment>
<protein>
    <submittedName>
        <fullName evidence="4">Uncharacterized protein</fullName>
    </submittedName>
</protein>
<feature type="region of interest" description="Disordered" evidence="2">
    <location>
        <begin position="265"/>
        <end position="323"/>
    </location>
</feature>
<feature type="signal peptide" evidence="3">
    <location>
        <begin position="1"/>
        <end position="19"/>
    </location>
</feature>
<dbReference type="PANTHER" id="PTHR37687">
    <property type="entry name" value="AGAP006772-PA"/>
    <property type="match status" value="1"/>
</dbReference>
<keyword evidence="5" id="KW-1185">Reference proteome</keyword>
<reference evidence="4" key="1">
    <citation type="submission" date="2025-05" db="UniProtKB">
        <authorList>
            <consortium name="EnsemblMetazoa"/>
        </authorList>
    </citation>
    <scope>IDENTIFICATION</scope>
</reference>
<evidence type="ECO:0000256" key="2">
    <source>
        <dbReference type="SAM" id="MobiDB-lite"/>
    </source>
</evidence>
<feature type="region of interest" description="Disordered" evidence="2">
    <location>
        <begin position="369"/>
        <end position="414"/>
    </location>
</feature>
<dbReference type="InterPro" id="IPR038875">
    <property type="entry name" value="PLA2_conodipine-like"/>
</dbReference>
<dbReference type="PANTHER" id="PTHR37687:SF1">
    <property type="entry name" value="AGAP006772-PA"/>
    <property type="match status" value="1"/>
</dbReference>
<proteinExistence type="inferred from homology"/>
<evidence type="ECO:0000256" key="3">
    <source>
        <dbReference type="SAM" id="SignalP"/>
    </source>
</evidence>
<sequence length="944" mass="109424">MRAELWILVGIYLCNTASGQGDSLRSALNAINRREKDLDRDYDEGEYGYPIEHPEDVVFLNPEGYVREDDYDKPLSSALDNRYDVGMNKRISSAFRERLEEDNQKQQLEEMARSILSQLENTGRYNVENEDYEELLREYFDKYRRPYEINKINSNQIDKRLMYPKFGLDSVGLKKRTSELYEDGYPQKDDFYDGQDMGDYGFFNKKHFYQSNKLKRIRQMYSNPYSPAKRFPVTKRSSDFKDFDYKPSIPKKQTDPKVEKELSHIFGTPKLEEKPATTKKPISTKPTTPKKESAVTKPPKEDKPNKKVASVNKEEFTPVSLPTEKPLQIKKKSVDWSEYFGLDRRKKSSEPDDLDKEWLIERYHKSIKMSNKKRNAELPLSSFRNHEEHRKKATSTEEKSLSEEQKINDMDSKLQIMEDKIVDDALKYTGSREGESDPKEVQEIKDKVISKLAAAYSLEKMRTALGEYRVAVAKERERLRNRRPMTEDDDMFLEEKRSVPRKQVSDKDIEKLTKGDNDIKCAEGDEDCHEQNYKTPVDIIESHYGTELCPSIVRSCNEYAVGMYGELFKPACHLYQMCLLCSNYNRSPPIRTCQALFVAKAFELCKGIGDYQCQNATQYSLRYLNDLTYTFHEEDPVLIAECERSCPETGALLEMQDENLYSNMENIELDHFSRQQSNLTVYSRNGEESAITQQPTNNDDYPGFRRPIPVSIIDEDYRRTIAPTSGLGFLLDVNELIIQQTIELVDLISNVSSENRYTVKVPRGDTIYYATESSANCHRTCFGSGRAFSMRLYDKTQQEALILERRLACGNCTFCCYLQKMEVWIPPGELIGTISQKMSLTMKASFNVYNKNNDIIAVIEGPSSFACMFGKTQNFQIYSPDRSTQVGSIIYQWDQVQVSYNILLKMMGHITETKHKALLLGCAFLLEYMYFEYSKKKTACRCIC</sequence>
<organism evidence="4 5">
    <name type="scientific">Diabrotica virgifera virgifera</name>
    <name type="common">western corn rootworm</name>
    <dbReference type="NCBI Taxonomy" id="50390"/>
    <lineage>
        <taxon>Eukaryota</taxon>
        <taxon>Metazoa</taxon>
        <taxon>Ecdysozoa</taxon>
        <taxon>Arthropoda</taxon>
        <taxon>Hexapoda</taxon>
        <taxon>Insecta</taxon>
        <taxon>Pterygota</taxon>
        <taxon>Neoptera</taxon>
        <taxon>Endopterygota</taxon>
        <taxon>Coleoptera</taxon>
        <taxon>Polyphaga</taxon>
        <taxon>Cucujiformia</taxon>
        <taxon>Chrysomeloidea</taxon>
        <taxon>Chrysomelidae</taxon>
        <taxon>Galerucinae</taxon>
        <taxon>Diabroticina</taxon>
        <taxon>Diabroticites</taxon>
        <taxon>Diabrotica</taxon>
    </lineage>
</organism>
<evidence type="ECO:0000313" key="4">
    <source>
        <dbReference type="EnsemblMetazoa" id="XP_050497363.1"/>
    </source>
</evidence>
<evidence type="ECO:0000313" key="5">
    <source>
        <dbReference type="Proteomes" id="UP001652700"/>
    </source>
</evidence>
<dbReference type="EnsemblMetazoa" id="XM_050641406.1">
    <property type="protein sequence ID" value="XP_050497363.1"/>
    <property type="gene ID" value="LOC114332052"/>
</dbReference>
<feature type="chain" id="PRO_5046728307" evidence="3">
    <location>
        <begin position="20"/>
        <end position="944"/>
    </location>
</feature>
<dbReference type="Proteomes" id="UP001652700">
    <property type="component" value="Unplaced"/>
</dbReference>
<name>A0ABM5JHE8_DIAVI</name>
<feature type="compositionally biased region" description="Low complexity" evidence="2">
    <location>
        <begin position="278"/>
        <end position="287"/>
    </location>
</feature>
<feature type="compositionally biased region" description="Basic and acidic residues" evidence="2">
    <location>
        <begin position="289"/>
        <end position="305"/>
    </location>
</feature>
<dbReference type="GeneID" id="114332052"/>
<accession>A0ABM5JHE8</accession>
<feature type="compositionally biased region" description="Basic and acidic residues" evidence="2">
    <location>
        <begin position="384"/>
        <end position="414"/>
    </location>
</feature>
<keyword evidence="3" id="KW-0732">Signal</keyword>